<dbReference type="Gene3D" id="3.90.640.90">
    <property type="entry name" value="Anti-proliferative protein, N-terminal domain"/>
    <property type="match status" value="1"/>
</dbReference>
<proteinExistence type="inferred from homology"/>
<dbReference type="PANTHER" id="PTHR22978">
    <property type="entry name" value="B-CELL TRANSLOCATION GENE"/>
    <property type="match status" value="1"/>
</dbReference>
<sequence length="187" mass="21430">MHPNDVVNMRRATGVAANFISRFISSQVNQLKRHDFIVCLEQLLASRLEDHWYPEDVRRGQAYRCIRLNPWSNKEALIETAVIVAGLTYSDIQLPLELSVWIDPDAVAYRFGENEGSHCTLVSFDDGEDQFEAMNNTTSTPQTAIKGDVREPSWVVQTSRTLYNNNNINQTYRCDALIHPFNGYVYK</sequence>
<name>A0A8J2W8P3_9CRUS</name>
<dbReference type="GO" id="GO:0005737">
    <property type="term" value="C:cytoplasm"/>
    <property type="evidence" value="ECO:0007669"/>
    <property type="project" value="TreeGrafter"/>
</dbReference>
<evidence type="ECO:0000256" key="1">
    <source>
        <dbReference type="ARBA" id="ARBA00007989"/>
    </source>
</evidence>
<accession>A0A8J2W8P3</accession>
<dbReference type="InterPro" id="IPR033332">
    <property type="entry name" value="BTG"/>
</dbReference>
<gene>
    <name evidence="3" type="ORF">DGAL_LOCUS12540</name>
</gene>
<dbReference type="GO" id="GO:0005634">
    <property type="term" value="C:nucleus"/>
    <property type="evidence" value="ECO:0007669"/>
    <property type="project" value="TreeGrafter"/>
</dbReference>
<evidence type="ECO:0000259" key="2">
    <source>
        <dbReference type="SMART" id="SM00099"/>
    </source>
</evidence>
<comment type="caution">
    <text evidence="3">The sequence shown here is derived from an EMBL/GenBank/DDBJ whole genome shotgun (WGS) entry which is preliminary data.</text>
</comment>
<feature type="domain" description="Anti-proliferative protein" evidence="2">
    <location>
        <begin position="9"/>
        <end position="114"/>
    </location>
</feature>
<dbReference type="PANTHER" id="PTHR22978:SF44">
    <property type="entry name" value="PROTEIN BTG3-LIKE PROTEIN"/>
    <property type="match status" value="1"/>
</dbReference>
<dbReference type="SMART" id="SM00099">
    <property type="entry name" value="btg1"/>
    <property type="match status" value="1"/>
</dbReference>
<dbReference type="Proteomes" id="UP000789390">
    <property type="component" value="Unassembled WGS sequence"/>
</dbReference>
<evidence type="ECO:0000313" key="4">
    <source>
        <dbReference type="Proteomes" id="UP000789390"/>
    </source>
</evidence>
<dbReference type="InterPro" id="IPR002087">
    <property type="entry name" value="Anti_prolifrtn"/>
</dbReference>
<dbReference type="PRINTS" id="PR00310">
    <property type="entry name" value="ANTIPRLFBTG1"/>
</dbReference>
<dbReference type="EMBL" id="CAKKLH010000290">
    <property type="protein sequence ID" value="CAH0109078.1"/>
    <property type="molecule type" value="Genomic_DNA"/>
</dbReference>
<keyword evidence="4" id="KW-1185">Reference proteome</keyword>
<organism evidence="3 4">
    <name type="scientific">Daphnia galeata</name>
    <dbReference type="NCBI Taxonomy" id="27404"/>
    <lineage>
        <taxon>Eukaryota</taxon>
        <taxon>Metazoa</taxon>
        <taxon>Ecdysozoa</taxon>
        <taxon>Arthropoda</taxon>
        <taxon>Crustacea</taxon>
        <taxon>Branchiopoda</taxon>
        <taxon>Diplostraca</taxon>
        <taxon>Cladocera</taxon>
        <taxon>Anomopoda</taxon>
        <taxon>Daphniidae</taxon>
        <taxon>Daphnia</taxon>
    </lineage>
</organism>
<dbReference type="SUPFAM" id="SSF160696">
    <property type="entry name" value="BTG domain-like"/>
    <property type="match status" value="1"/>
</dbReference>
<protein>
    <recommendedName>
        <fullName evidence="2">Anti-proliferative protein domain-containing protein</fullName>
    </recommendedName>
</protein>
<evidence type="ECO:0000313" key="3">
    <source>
        <dbReference type="EMBL" id="CAH0109078.1"/>
    </source>
</evidence>
<dbReference type="OrthoDB" id="6355883at2759"/>
<reference evidence="3" key="1">
    <citation type="submission" date="2021-11" db="EMBL/GenBank/DDBJ databases">
        <authorList>
            <person name="Schell T."/>
        </authorList>
    </citation>
    <scope>NUCLEOTIDE SEQUENCE</scope>
    <source>
        <strain evidence="3">M5</strain>
    </source>
</reference>
<dbReference type="InterPro" id="IPR036054">
    <property type="entry name" value="BTG-like_sf"/>
</dbReference>
<dbReference type="Pfam" id="PF07742">
    <property type="entry name" value="BTG"/>
    <property type="match status" value="1"/>
</dbReference>
<dbReference type="AlphaFoldDB" id="A0A8J2W8P3"/>
<comment type="similarity">
    <text evidence="1">Belongs to the BTG family.</text>
</comment>